<evidence type="ECO:0000313" key="3">
    <source>
        <dbReference type="Proteomes" id="UP000177691"/>
    </source>
</evidence>
<gene>
    <name evidence="2" type="ORF">A3D54_03585</name>
</gene>
<accession>A0A1F5RXR1</accession>
<evidence type="ECO:0000256" key="1">
    <source>
        <dbReference type="SAM" id="SignalP"/>
    </source>
</evidence>
<feature type="signal peptide" evidence="1">
    <location>
        <begin position="1"/>
        <end position="23"/>
    </location>
</feature>
<protein>
    <submittedName>
        <fullName evidence="2">Uncharacterized protein</fullName>
    </submittedName>
</protein>
<dbReference type="AlphaFoldDB" id="A0A1F5RXR1"/>
<proteinExistence type="predicted"/>
<dbReference type="Proteomes" id="UP000177691">
    <property type="component" value="Unassembled WGS sequence"/>
</dbReference>
<feature type="chain" id="PRO_5009521088" evidence="1">
    <location>
        <begin position="24"/>
        <end position="460"/>
    </location>
</feature>
<comment type="caution">
    <text evidence="2">The sequence shown here is derived from an EMBL/GenBank/DDBJ whole genome shotgun (WGS) entry which is preliminary data.</text>
</comment>
<keyword evidence="1" id="KW-0732">Signal</keyword>
<name>A0A1F5RXR1_9BACT</name>
<sequence length="460" mass="51327">MKKFFIILTAIAIALPQLSPAFAQDISPNFNPNYIISDSEVLDHASMTLEEIKAFINSKEGALKNYSVITDDGKTMTAAEVIYDRAVTNGVNPKFLLVLMQKEQSLLTDAAPKQSQYDWATGYGCPDTGGCNSRWQGFYKQINSAALQFRSYLDEPRLYKYQAGGTYTFTNTGKADTVVTPANQATAALYNYTPHVYNGNYNFWRLWNNYFSRLFPDGSLVQAEGEKGVWLIQDGLKRPFTSLGALTSRYDPKKILAVNKSDLDAYPKGAPIRFAQYSLVRSPQGDIYLLVDNYKRKIENPEVFKKLGFNPEEVDGASNEDLSGYSEGIPVTASDAHPTGALLRDPKSGGVYYVINDTKAPLVDPIFLKTKFKGLKVIKPQPGELDKYQKIEPVKFEDGYLLKSLNSISVYVVSNGSKRPIASAKAFEQLGYKWENILIVKPQTLALYDEGEPIVEQSFK</sequence>
<reference evidence="2 3" key="1">
    <citation type="journal article" date="2016" name="Nat. Commun.">
        <title>Thousands of microbial genomes shed light on interconnected biogeochemical processes in an aquifer system.</title>
        <authorList>
            <person name="Anantharaman K."/>
            <person name="Brown C.T."/>
            <person name="Hug L.A."/>
            <person name="Sharon I."/>
            <person name="Castelle C.J."/>
            <person name="Probst A.J."/>
            <person name="Thomas B.C."/>
            <person name="Singh A."/>
            <person name="Wilkins M.J."/>
            <person name="Karaoz U."/>
            <person name="Brodie E.L."/>
            <person name="Williams K.H."/>
            <person name="Hubbard S.S."/>
            <person name="Banfield J.F."/>
        </authorList>
    </citation>
    <scope>NUCLEOTIDE SEQUENCE [LARGE SCALE GENOMIC DNA]</scope>
</reference>
<dbReference type="EMBL" id="MFFU01000028">
    <property type="protein sequence ID" value="OGF19112.1"/>
    <property type="molecule type" value="Genomic_DNA"/>
</dbReference>
<evidence type="ECO:0000313" key="2">
    <source>
        <dbReference type="EMBL" id="OGF19112.1"/>
    </source>
</evidence>
<organism evidence="2 3">
    <name type="scientific">Candidatus Falkowbacteria bacterium RIFCSPHIGHO2_02_FULL_45_15</name>
    <dbReference type="NCBI Taxonomy" id="1797987"/>
    <lineage>
        <taxon>Bacteria</taxon>
        <taxon>Candidatus Falkowiibacteriota</taxon>
    </lineage>
</organism>